<dbReference type="GO" id="GO:0017148">
    <property type="term" value="P:negative regulation of translation"/>
    <property type="evidence" value="ECO:0007669"/>
    <property type="project" value="UniProtKB-UniRule"/>
</dbReference>
<dbReference type="GO" id="GO:0090071">
    <property type="term" value="P:negative regulation of ribosome biogenesis"/>
    <property type="evidence" value="ECO:0007669"/>
    <property type="project" value="UniProtKB-UniRule"/>
</dbReference>
<dbReference type="GO" id="GO:0043023">
    <property type="term" value="F:ribosomal large subunit binding"/>
    <property type="evidence" value="ECO:0007669"/>
    <property type="project" value="TreeGrafter"/>
</dbReference>
<organism evidence="3 4">
    <name type="scientific">Arboricoccus pini</name>
    <dbReference type="NCBI Taxonomy" id="1963835"/>
    <lineage>
        <taxon>Bacteria</taxon>
        <taxon>Pseudomonadati</taxon>
        <taxon>Pseudomonadota</taxon>
        <taxon>Alphaproteobacteria</taxon>
        <taxon>Geminicoccales</taxon>
        <taxon>Geminicoccaceae</taxon>
        <taxon>Arboricoccus</taxon>
    </lineage>
</organism>
<comment type="subunit">
    <text evidence="2">Interacts with ribosomal protein uL14 (rplN).</text>
</comment>
<dbReference type="Proteomes" id="UP000197065">
    <property type="component" value="Unassembled WGS sequence"/>
</dbReference>
<evidence type="ECO:0000256" key="1">
    <source>
        <dbReference type="ARBA" id="ARBA00010574"/>
    </source>
</evidence>
<gene>
    <name evidence="2" type="primary">rsfS</name>
    <name evidence="3" type="ORF">SAMN07250955_101377</name>
</gene>
<name>A0A212Q2J8_9PROT</name>
<dbReference type="NCBIfam" id="TIGR00090">
    <property type="entry name" value="rsfS_iojap_ybeB"/>
    <property type="match status" value="1"/>
</dbReference>
<dbReference type="GO" id="GO:0042256">
    <property type="term" value="P:cytosolic ribosome assembly"/>
    <property type="evidence" value="ECO:0007669"/>
    <property type="project" value="UniProtKB-UniRule"/>
</dbReference>
<protein>
    <recommendedName>
        <fullName evidence="2">Ribosomal silencing factor RsfS</fullName>
    </recommendedName>
</protein>
<dbReference type="RefSeq" id="WP_207761888.1">
    <property type="nucleotide sequence ID" value="NZ_FYEH01000001.1"/>
</dbReference>
<keyword evidence="2" id="KW-0963">Cytoplasm</keyword>
<dbReference type="Gene3D" id="3.30.460.10">
    <property type="entry name" value="Beta Polymerase, domain 2"/>
    <property type="match status" value="1"/>
</dbReference>
<accession>A0A212Q2J8</accession>
<reference evidence="3 4" key="1">
    <citation type="submission" date="2017-06" db="EMBL/GenBank/DDBJ databases">
        <authorList>
            <person name="Kim H.J."/>
            <person name="Triplett B.A."/>
        </authorList>
    </citation>
    <scope>NUCLEOTIDE SEQUENCE [LARGE SCALE GENOMIC DNA]</scope>
    <source>
        <strain evidence="3 4">B29T1</strain>
    </source>
</reference>
<sequence length="115" mass="12459">MQAIVTASLDDDKAIDAVIVDLEGKSTMADAMVVATGTSQRHLASMADKLIARLKAAGYNDVVSEGEGDTGWVLIDAGDIIVHLFRAETRSFYDIEKLWAMAPPARLPRRIDEQG</sequence>
<evidence type="ECO:0000313" key="4">
    <source>
        <dbReference type="Proteomes" id="UP000197065"/>
    </source>
</evidence>
<dbReference type="GO" id="GO:0005737">
    <property type="term" value="C:cytoplasm"/>
    <property type="evidence" value="ECO:0007669"/>
    <property type="project" value="UniProtKB-SubCell"/>
</dbReference>
<keyword evidence="4" id="KW-1185">Reference proteome</keyword>
<dbReference type="Pfam" id="PF02410">
    <property type="entry name" value="RsfS"/>
    <property type="match status" value="1"/>
</dbReference>
<keyword evidence="2" id="KW-0810">Translation regulation</keyword>
<comment type="similarity">
    <text evidence="1 2">Belongs to the Iojap/RsfS family.</text>
</comment>
<dbReference type="InterPro" id="IPR004394">
    <property type="entry name" value="Iojap/RsfS/C7orf30"/>
</dbReference>
<comment type="subcellular location">
    <subcellularLocation>
        <location evidence="2">Cytoplasm</location>
    </subcellularLocation>
</comment>
<dbReference type="InterPro" id="IPR043519">
    <property type="entry name" value="NT_sf"/>
</dbReference>
<dbReference type="PANTHER" id="PTHR21043:SF0">
    <property type="entry name" value="MITOCHONDRIAL ASSEMBLY OF RIBOSOMAL LARGE SUBUNIT PROTEIN 1"/>
    <property type="match status" value="1"/>
</dbReference>
<evidence type="ECO:0000313" key="3">
    <source>
        <dbReference type="EMBL" id="SNB53587.1"/>
    </source>
</evidence>
<dbReference type="SUPFAM" id="SSF81301">
    <property type="entry name" value="Nucleotidyltransferase"/>
    <property type="match status" value="1"/>
</dbReference>
<dbReference type="HAMAP" id="MF_01477">
    <property type="entry name" value="Iojap_RsfS"/>
    <property type="match status" value="1"/>
</dbReference>
<dbReference type="PANTHER" id="PTHR21043">
    <property type="entry name" value="IOJAP SUPERFAMILY ORTHOLOG"/>
    <property type="match status" value="1"/>
</dbReference>
<evidence type="ECO:0000256" key="2">
    <source>
        <dbReference type="HAMAP-Rule" id="MF_01477"/>
    </source>
</evidence>
<dbReference type="AlphaFoldDB" id="A0A212Q2J8"/>
<keyword evidence="2" id="KW-0678">Repressor</keyword>
<proteinExistence type="inferred from homology"/>
<dbReference type="EMBL" id="FYEH01000001">
    <property type="protein sequence ID" value="SNB53587.1"/>
    <property type="molecule type" value="Genomic_DNA"/>
</dbReference>
<comment type="function">
    <text evidence="2">Functions as a ribosomal silencing factor. Interacts with ribosomal protein uL14 (rplN), blocking formation of intersubunit bridge B8. Prevents association of the 30S and 50S ribosomal subunits and the formation of functional ribosomes, thus repressing translation.</text>
</comment>